<keyword evidence="6 10" id="KW-0812">Transmembrane</keyword>
<dbReference type="GO" id="GO:0031501">
    <property type="term" value="C:mannosyltransferase complex"/>
    <property type="evidence" value="ECO:0007669"/>
    <property type="project" value="TreeGrafter"/>
</dbReference>
<feature type="transmembrane region" description="Helical" evidence="10">
    <location>
        <begin position="381"/>
        <end position="403"/>
    </location>
</feature>
<evidence type="ECO:0000256" key="3">
    <source>
        <dbReference type="ARBA" id="ARBA00022502"/>
    </source>
</evidence>
<dbReference type="UniPathway" id="UPA00196"/>
<evidence type="ECO:0000256" key="4">
    <source>
        <dbReference type="ARBA" id="ARBA00022676"/>
    </source>
</evidence>
<evidence type="ECO:0000256" key="10">
    <source>
        <dbReference type="SAM" id="Phobius"/>
    </source>
</evidence>
<dbReference type="PANTHER" id="PTHR12468:SF2">
    <property type="entry name" value="GPI MANNOSYLTRANSFERASE 2"/>
    <property type="match status" value="1"/>
</dbReference>
<proteinExistence type="predicted"/>
<dbReference type="InterPro" id="IPR007315">
    <property type="entry name" value="PIG-V/Gpi18"/>
</dbReference>
<feature type="transmembrane region" description="Helical" evidence="10">
    <location>
        <begin position="194"/>
        <end position="220"/>
    </location>
</feature>
<keyword evidence="4" id="KW-0328">Glycosyltransferase</keyword>
<feature type="transmembrane region" description="Helical" evidence="10">
    <location>
        <begin position="152"/>
        <end position="172"/>
    </location>
</feature>
<dbReference type="PANTHER" id="PTHR12468">
    <property type="entry name" value="GPI MANNOSYLTRANSFERASE 2"/>
    <property type="match status" value="1"/>
</dbReference>
<keyword evidence="7" id="KW-0256">Endoplasmic reticulum</keyword>
<keyword evidence="9 10" id="KW-0472">Membrane</keyword>
<comment type="subcellular location">
    <subcellularLocation>
        <location evidence="1">Endoplasmic reticulum membrane</location>
        <topology evidence="1">Multi-pass membrane protein</topology>
    </subcellularLocation>
</comment>
<dbReference type="EMBL" id="CADCVD010000121">
    <property type="protein sequence ID" value="CAA9451969.1"/>
    <property type="molecule type" value="Genomic_DNA"/>
</dbReference>
<dbReference type="GO" id="GO:0006506">
    <property type="term" value="P:GPI anchor biosynthetic process"/>
    <property type="evidence" value="ECO:0007669"/>
    <property type="project" value="UniProtKB-UniPathway"/>
</dbReference>
<evidence type="ECO:0000256" key="8">
    <source>
        <dbReference type="ARBA" id="ARBA00022989"/>
    </source>
</evidence>
<gene>
    <name evidence="11" type="ORF">AVDCRST_MAG37-2444</name>
</gene>
<feature type="transmembrane region" description="Helical" evidence="10">
    <location>
        <begin position="332"/>
        <end position="350"/>
    </location>
</feature>
<dbReference type="Pfam" id="PF04188">
    <property type="entry name" value="Mannosyl_trans2"/>
    <property type="match status" value="1"/>
</dbReference>
<dbReference type="AlphaFoldDB" id="A0A6J4QQG4"/>
<evidence type="ECO:0000256" key="2">
    <source>
        <dbReference type="ARBA" id="ARBA00004687"/>
    </source>
</evidence>
<evidence type="ECO:0000256" key="9">
    <source>
        <dbReference type="ARBA" id="ARBA00023136"/>
    </source>
</evidence>
<evidence type="ECO:0000256" key="5">
    <source>
        <dbReference type="ARBA" id="ARBA00022679"/>
    </source>
</evidence>
<organism evidence="11">
    <name type="scientific">uncultured Rubrobacteraceae bacterium</name>
    <dbReference type="NCBI Taxonomy" id="349277"/>
    <lineage>
        <taxon>Bacteria</taxon>
        <taxon>Bacillati</taxon>
        <taxon>Actinomycetota</taxon>
        <taxon>Rubrobacteria</taxon>
        <taxon>Rubrobacterales</taxon>
        <taxon>Rubrobacteraceae</taxon>
        <taxon>environmental samples</taxon>
    </lineage>
</organism>
<feature type="transmembrane region" description="Helical" evidence="10">
    <location>
        <begin position="36"/>
        <end position="54"/>
    </location>
</feature>
<dbReference type="GO" id="GO:0004376">
    <property type="term" value="F:GPI mannosyltransferase activity"/>
    <property type="evidence" value="ECO:0007669"/>
    <property type="project" value="InterPro"/>
</dbReference>
<name>A0A6J4QQG4_9ACTN</name>
<accession>A0A6J4QQG4</accession>
<protein>
    <recommendedName>
        <fullName evidence="12">Glycosyltransferase RgtA/B/C/D-like domain-containing protein</fullName>
    </recommendedName>
</protein>
<sequence>MAREQAGHDPVSEEHSAKSTASTWSFILKVFAASRLFYLLAGVLFVGALPVSSFQRQTLDVPFGALSMWAHYDGERYVSIALYGYDESSGEASPAFFPLYPLIVRSVAELFGGPLSPGAVSVWGVLVSLTALPFALWFLYRITEQGWGEQAARGTVLILAFFPTTFFLNSVYTESLFLALSTGSVWAVRVRKDLLLACLLAGLAAATRNVGVLLTIPLIYEWWRNRHEYGWKAVYLALAPSGLLAYAGYLWWRFGAPLLFLEKQAEWGRGLSGPFDALRDAFGLAASSLISVFESGALFQALGGLYYFWNLLFLLLAYVMLSVGVRWLSVDLALYGFALVLVPVFFGATADPLLSMPRFVLVAFPIFIALGIALKDRRLIAGWLVASVILSLAFTALFVNWYFVA</sequence>
<evidence type="ECO:0008006" key="12">
    <source>
        <dbReference type="Google" id="ProtNLM"/>
    </source>
</evidence>
<feature type="transmembrane region" description="Helical" evidence="10">
    <location>
        <begin position="306"/>
        <end position="325"/>
    </location>
</feature>
<feature type="transmembrane region" description="Helical" evidence="10">
    <location>
        <begin position="232"/>
        <end position="252"/>
    </location>
</feature>
<keyword evidence="3" id="KW-0337">GPI-anchor biosynthesis</keyword>
<evidence type="ECO:0000256" key="1">
    <source>
        <dbReference type="ARBA" id="ARBA00004477"/>
    </source>
</evidence>
<feature type="transmembrane region" description="Helical" evidence="10">
    <location>
        <begin position="120"/>
        <end position="140"/>
    </location>
</feature>
<dbReference type="GO" id="GO:0016020">
    <property type="term" value="C:membrane"/>
    <property type="evidence" value="ECO:0007669"/>
    <property type="project" value="GOC"/>
</dbReference>
<dbReference type="GO" id="GO:0000009">
    <property type="term" value="F:alpha-1,6-mannosyltransferase activity"/>
    <property type="evidence" value="ECO:0007669"/>
    <property type="project" value="InterPro"/>
</dbReference>
<comment type="pathway">
    <text evidence="2">Glycolipid biosynthesis; glycosylphosphatidylinositol-anchor biosynthesis.</text>
</comment>
<feature type="transmembrane region" description="Helical" evidence="10">
    <location>
        <begin position="356"/>
        <end position="374"/>
    </location>
</feature>
<evidence type="ECO:0000313" key="11">
    <source>
        <dbReference type="EMBL" id="CAA9451969.1"/>
    </source>
</evidence>
<reference evidence="11" key="1">
    <citation type="submission" date="2020-02" db="EMBL/GenBank/DDBJ databases">
        <authorList>
            <person name="Meier V. D."/>
        </authorList>
    </citation>
    <scope>NUCLEOTIDE SEQUENCE</scope>
    <source>
        <strain evidence="11">AVDCRST_MAG37</strain>
    </source>
</reference>
<keyword evidence="8 10" id="KW-1133">Transmembrane helix</keyword>
<evidence type="ECO:0000256" key="6">
    <source>
        <dbReference type="ARBA" id="ARBA00022692"/>
    </source>
</evidence>
<keyword evidence="5" id="KW-0808">Transferase</keyword>
<evidence type="ECO:0000256" key="7">
    <source>
        <dbReference type="ARBA" id="ARBA00022824"/>
    </source>
</evidence>